<organism evidence="6 7">
    <name type="scientific">Candidatus Falkowbacteria bacterium CG11_big_fil_rev_8_21_14_0_20_39_10</name>
    <dbReference type="NCBI Taxonomy" id="1974570"/>
    <lineage>
        <taxon>Bacteria</taxon>
        <taxon>Candidatus Falkowiibacteriota</taxon>
    </lineage>
</organism>
<feature type="domain" description="Mur ligase central" evidence="5">
    <location>
        <begin position="48"/>
        <end position="179"/>
    </location>
</feature>
<keyword evidence="2" id="KW-0132">Cell division</keyword>
<evidence type="ECO:0000256" key="1">
    <source>
        <dbReference type="ARBA" id="ARBA00005898"/>
    </source>
</evidence>
<evidence type="ECO:0000313" key="6">
    <source>
        <dbReference type="EMBL" id="PIR13158.1"/>
    </source>
</evidence>
<dbReference type="GO" id="GO:0051301">
    <property type="term" value="P:cell division"/>
    <property type="evidence" value="ECO:0007669"/>
    <property type="project" value="UniProtKB-KW"/>
</dbReference>
<dbReference type="PANTHER" id="PTHR23135:SF4">
    <property type="entry name" value="UDP-N-ACETYLMURAMOYL-L-ALANYL-D-GLUTAMATE--2,6-DIAMINOPIMELATE LIGASE MURE HOMOLOG, CHLOROPLASTIC"/>
    <property type="match status" value="1"/>
</dbReference>
<dbReference type="PANTHER" id="PTHR23135">
    <property type="entry name" value="MUR LIGASE FAMILY MEMBER"/>
    <property type="match status" value="1"/>
</dbReference>
<keyword evidence="2" id="KW-0961">Cell wall biogenesis/degradation</keyword>
<comment type="caution">
    <text evidence="6">The sequence shown here is derived from an EMBL/GenBank/DDBJ whole genome shotgun (WGS) entry which is preliminary data.</text>
</comment>
<dbReference type="Gene3D" id="3.90.190.20">
    <property type="entry name" value="Mur ligase, C-terminal domain"/>
    <property type="match status" value="1"/>
</dbReference>
<evidence type="ECO:0000313" key="7">
    <source>
        <dbReference type="Proteomes" id="UP000230869"/>
    </source>
</evidence>
<gene>
    <name evidence="6" type="ORF">COV49_03185</name>
</gene>
<dbReference type="GO" id="GO:0005524">
    <property type="term" value="F:ATP binding"/>
    <property type="evidence" value="ECO:0007669"/>
    <property type="project" value="InterPro"/>
</dbReference>
<keyword evidence="2" id="KW-0573">Peptidoglycan synthesis</keyword>
<dbReference type="InterPro" id="IPR005761">
    <property type="entry name" value="UDP-N-AcMur-Glu-dNH2Pim_ligase"/>
</dbReference>
<proteinExistence type="inferred from homology"/>
<comment type="similarity">
    <text evidence="1">Belongs to the MurCDEF family. MurE subfamily.</text>
</comment>
<evidence type="ECO:0000259" key="4">
    <source>
        <dbReference type="Pfam" id="PF02875"/>
    </source>
</evidence>
<dbReference type="InterPro" id="IPR036565">
    <property type="entry name" value="Mur-like_cat_sf"/>
</dbReference>
<sequence length="488" mass="54689">MDKILNFTKRLIPKKIFKFFQPAYHFCLSWFSSLVYGWPSEKLIVIGVTGTTGKTTSAYLMAKMLESAGFRVGYTSTAMFSDGDKEWLNDKKMTMVGRFFTQKILKQMVKNNCQYAIIETTSEGIRQWRHRFINYDILVFTGLYPEHIDSHGSFENYKKAKGKLFAHLKDCRTKYADDNKQVLKSDKGFKKIELNRVKKTIIANLDDKQADYFLGFWGELKFGYTKTPASPNASQGGRKHENTPTQGWSASGGKTRKHIKGAEIVYYSDVKASEKGTSFKFSNKKIDLRLLGEFNATNSMNAVCVGLAQGIGLEKIKSGLEKIKGAPGRFEKINQGQNFTVIVDYAFEPKAVTKLYETVKLIPHKKIIHVLGSTGGGRDAARRPKLGQLAGKKADFTIITNEDPYDDDPNLIIRQVAEGAVGAGKKVNQDLFKILDRREAIKKALSLAKEGDLVLITGKGSEQAICAASGKKIPWDDRVVAREELQKL</sequence>
<dbReference type="GO" id="GO:0008360">
    <property type="term" value="P:regulation of cell shape"/>
    <property type="evidence" value="ECO:0007669"/>
    <property type="project" value="UniProtKB-KW"/>
</dbReference>
<dbReference type="Pfam" id="PF08245">
    <property type="entry name" value="Mur_ligase_M"/>
    <property type="match status" value="1"/>
</dbReference>
<comment type="pathway">
    <text evidence="2">Cell wall biogenesis; peptidoglycan biosynthesis.</text>
</comment>
<dbReference type="InterPro" id="IPR036615">
    <property type="entry name" value="Mur_ligase_C_dom_sf"/>
</dbReference>
<dbReference type="Pfam" id="PF02875">
    <property type="entry name" value="Mur_ligase_C"/>
    <property type="match status" value="1"/>
</dbReference>
<dbReference type="Proteomes" id="UP000230869">
    <property type="component" value="Unassembled WGS sequence"/>
</dbReference>
<dbReference type="SUPFAM" id="SSF53244">
    <property type="entry name" value="MurD-like peptide ligases, peptide-binding domain"/>
    <property type="match status" value="1"/>
</dbReference>
<evidence type="ECO:0000256" key="2">
    <source>
        <dbReference type="RuleBase" id="RU004135"/>
    </source>
</evidence>
<evidence type="ECO:0000256" key="3">
    <source>
        <dbReference type="SAM" id="MobiDB-lite"/>
    </source>
</evidence>
<protein>
    <recommendedName>
        <fullName evidence="8">UDP-N-acetylmuramoyl-L-alanyl-D-glutamate--2, 6-diaminopimelate ligase</fullName>
    </recommendedName>
</protein>
<dbReference type="UniPathway" id="UPA00219"/>
<dbReference type="InterPro" id="IPR013221">
    <property type="entry name" value="Mur_ligase_cen"/>
</dbReference>
<dbReference type="InterPro" id="IPR004101">
    <property type="entry name" value="Mur_ligase_C"/>
</dbReference>
<dbReference type="SUPFAM" id="SSF53623">
    <property type="entry name" value="MurD-like peptide ligases, catalytic domain"/>
    <property type="match status" value="1"/>
</dbReference>
<feature type="domain" description="Mur ligase C-terminal" evidence="4">
    <location>
        <begin position="328"/>
        <end position="460"/>
    </location>
</feature>
<reference evidence="6 7" key="1">
    <citation type="submission" date="2017-09" db="EMBL/GenBank/DDBJ databases">
        <title>Depth-based differentiation of microbial function through sediment-hosted aquifers and enrichment of novel symbionts in the deep terrestrial subsurface.</title>
        <authorList>
            <person name="Probst A.J."/>
            <person name="Ladd B."/>
            <person name="Jarett J.K."/>
            <person name="Geller-Mcgrath D.E."/>
            <person name="Sieber C.M."/>
            <person name="Emerson J.B."/>
            <person name="Anantharaman K."/>
            <person name="Thomas B.C."/>
            <person name="Malmstrom R."/>
            <person name="Stieglmeier M."/>
            <person name="Klingl A."/>
            <person name="Woyke T."/>
            <person name="Ryan C.M."/>
            <person name="Banfield J.F."/>
        </authorList>
    </citation>
    <scope>NUCLEOTIDE SEQUENCE [LARGE SCALE GENOMIC DNA]</scope>
    <source>
        <strain evidence="6">CG11_big_fil_rev_8_21_14_0_20_39_10</strain>
    </source>
</reference>
<name>A0A2M6K8W5_9BACT</name>
<dbReference type="EMBL" id="PCWW01000054">
    <property type="protein sequence ID" value="PIR13158.1"/>
    <property type="molecule type" value="Genomic_DNA"/>
</dbReference>
<dbReference type="AlphaFoldDB" id="A0A2M6K8W5"/>
<accession>A0A2M6K8W5</accession>
<keyword evidence="2" id="KW-0131">Cell cycle</keyword>
<dbReference type="GO" id="GO:0016881">
    <property type="term" value="F:acid-amino acid ligase activity"/>
    <property type="evidence" value="ECO:0007669"/>
    <property type="project" value="InterPro"/>
</dbReference>
<evidence type="ECO:0000259" key="5">
    <source>
        <dbReference type="Pfam" id="PF08245"/>
    </source>
</evidence>
<dbReference type="GO" id="GO:0005737">
    <property type="term" value="C:cytoplasm"/>
    <property type="evidence" value="ECO:0007669"/>
    <property type="project" value="UniProtKB-SubCell"/>
</dbReference>
<dbReference type="Gene3D" id="3.40.1190.10">
    <property type="entry name" value="Mur-like, catalytic domain"/>
    <property type="match status" value="1"/>
</dbReference>
<dbReference type="NCBIfam" id="TIGR01085">
    <property type="entry name" value="murE"/>
    <property type="match status" value="1"/>
</dbReference>
<dbReference type="GO" id="GO:0009252">
    <property type="term" value="P:peptidoglycan biosynthetic process"/>
    <property type="evidence" value="ECO:0007669"/>
    <property type="project" value="UniProtKB-UniPathway"/>
</dbReference>
<keyword evidence="2" id="KW-0133">Cell shape</keyword>
<evidence type="ECO:0008006" key="8">
    <source>
        <dbReference type="Google" id="ProtNLM"/>
    </source>
</evidence>
<dbReference type="GO" id="GO:0071555">
    <property type="term" value="P:cell wall organization"/>
    <property type="evidence" value="ECO:0007669"/>
    <property type="project" value="UniProtKB-KW"/>
</dbReference>
<comment type="subcellular location">
    <subcellularLocation>
        <location evidence="2">Cytoplasm</location>
    </subcellularLocation>
</comment>
<feature type="region of interest" description="Disordered" evidence="3">
    <location>
        <begin position="228"/>
        <end position="254"/>
    </location>
</feature>